<organism evidence="2 3">
    <name type="scientific">Lophium mytilinum</name>
    <dbReference type="NCBI Taxonomy" id="390894"/>
    <lineage>
        <taxon>Eukaryota</taxon>
        <taxon>Fungi</taxon>
        <taxon>Dikarya</taxon>
        <taxon>Ascomycota</taxon>
        <taxon>Pezizomycotina</taxon>
        <taxon>Dothideomycetes</taxon>
        <taxon>Pleosporomycetidae</taxon>
        <taxon>Mytilinidiales</taxon>
        <taxon>Mytilinidiaceae</taxon>
        <taxon>Lophium</taxon>
    </lineage>
</organism>
<name>A0A6A6Q7V8_9PEZI</name>
<keyword evidence="3" id="KW-1185">Reference proteome</keyword>
<keyword evidence="1" id="KW-0560">Oxidoreductase</keyword>
<dbReference type="EMBL" id="MU004203">
    <property type="protein sequence ID" value="KAF2488395.1"/>
    <property type="molecule type" value="Genomic_DNA"/>
</dbReference>
<dbReference type="InterPro" id="IPR052228">
    <property type="entry name" value="Sec_Metab_Biosynth_Oxidored"/>
</dbReference>
<evidence type="ECO:0000313" key="2">
    <source>
        <dbReference type="EMBL" id="KAF2488395.1"/>
    </source>
</evidence>
<gene>
    <name evidence="2" type="ORF">BU16DRAFT_601069</name>
</gene>
<reference evidence="2" key="1">
    <citation type="journal article" date="2020" name="Stud. Mycol.">
        <title>101 Dothideomycetes genomes: a test case for predicting lifestyles and emergence of pathogens.</title>
        <authorList>
            <person name="Haridas S."/>
            <person name="Albert R."/>
            <person name="Binder M."/>
            <person name="Bloem J."/>
            <person name="Labutti K."/>
            <person name="Salamov A."/>
            <person name="Andreopoulos B."/>
            <person name="Baker S."/>
            <person name="Barry K."/>
            <person name="Bills G."/>
            <person name="Bluhm B."/>
            <person name="Cannon C."/>
            <person name="Castanera R."/>
            <person name="Culley D."/>
            <person name="Daum C."/>
            <person name="Ezra D."/>
            <person name="Gonzalez J."/>
            <person name="Henrissat B."/>
            <person name="Kuo A."/>
            <person name="Liang C."/>
            <person name="Lipzen A."/>
            <person name="Lutzoni F."/>
            <person name="Magnuson J."/>
            <person name="Mondo S."/>
            <person name="Nolan M."/>
            <person name="Ohm R."/>
            <person name="Pangilinan J."/>
            <person name="Park H.-J."/>
            <person name="Ramirez L."/>
            <person name="Alfaro M."/>
            <person name="Sun H."/>
            <person name="Tritt A."/>
            <person name="Yoshinaga Y."/>
            <person name="Zwiers L.-H."/>
            <person name="Turgeon B."/>
            <person name="Goodwin S."/>
            <person name="Spatafora J."/>
            <person name="Crous P."/>
            <person name="Grigoriev I."/>
        </authorList>
    </citation>
    <scope>NUCLEOTIDE SEQUENCE</scope>
    <source>
        <strain evidence="2">CBS 269.34</strain>
    </source>
</reference>
<evidence type="ECO:0008006" key="4">
    <source>
        <dbReference type="Google" id="ProtNLM"/>
    </source>
</evidence>
<evidence type="ECO:0000313" key="3">
    <source>
        <dbReference type="Proteomes" id="UP000799750"/>
    </source>
</evidence>
<dbReference type="GO" id="GO:0016491">
    <property type="term" value="F:oxidoreductase activity"/>
    <property type="evidence" value="ECO:0007669"/>
    <property type="project" value="UniProtKB-KW"/>
</dbReference>
<dbReference type="PANTHER" id="PTHR47534:SF3">
    <property type="entry name" value="ALCOHOL DEHYDROGENASE-LIKE C-TERMINAL DOMAIN-CONTAINING PROTEIN"/>
    <property type="match status" value="1"/>
</dbReference>
<proteinExistence type="predicted"/>
<dbReference type="Proteomes" id="UP000799750">
    <property type="component" value="Unassembled WGS sequence"/>
</dbReference>
<dbReference type="PANTHER" id="PTHR47534">
    <property type="entry name" value="YALI0E05731P"/>
    <property type="match status" value="1"/>
</dbReference>
<dbReference type="InterPro" id="IPR036291">
    <property type="entry name" value="NAD(P)-bd_dom_sf"/>
</dbReference>
<dbReference type="OrthoDB" id="2898509at2759"/>
<dbReference type="SUPFAM" id="SSF51735">
    <property type="entry name" value="NAD(P)-binding Rossmann-fold domains"/>
    <property type="match status" value="1"/>
</dbReference>
<dbReference type="AlphaFoldDB" id="A0A6A6Q7V8"/>
<sequence length="339" mass="36364">MVSLDIIESSNDRIKSTLPAGLVAVFVGGTNGVGETTVRQFAKHASQPRVYIVGRSREAGDRITAECEALNPEGTFVFLQRETSLMRNVDEICKELGSKEEVINLLCLTVGTLQLSFKTEEGLNYPAALTVYSRNRFISNLLPLIRRGKGLRRVVTVFMATFESQIDMADFQGWNLGRMALAGHEAAITTLALEAHHKAAPEVSFVHNFPGAVESGIARGSIGGLMRFLKTVWAVLGPLVHIPLMEAGDRHLFLCTSARYSSGAEDAMSGVPLADGVALARGMDGQAGSGVYSIDANGESAGPKVERLLAQFRSQGLVERVLENIEAGINSALATSKDS</sequence>
<dbReference type="Gene3D" id="3.40.50.720">
    <property type="entry name" value="NAD(P)-binding Rossmann-like Domain"/>
    <property type="match status" value="1"/>
</dbReference>
<evidence type="ECO:0000256" key="1">
    <source>
        <dbReference type="ARBA" id="ARBA00023002"/>
    </source>
</evidence>
<accession>A0A6A6Q7V8</accession>
<protein>
    <recommendedName>
        <fullName evidence="4">NAD(P)-binding protein</fullName>
    </recommendedName>
</protein>